<dbReference type="RefSeq" id="WP_091830916.1">
    <property type="nucleotide sequence ID" value="NZ_FNZK01000007.1"/>
</dbReference>
<gene>
    <name evidence="1" type="ORF">SAMN05660742_10786</name>
</gene>
<dbReference type="Proteomes" id="UP000199662">
    <property type="component" value="Unassembled WGS sequence"/>
</dbReference>
<reference evidence="2" key="1">
    <citation type="submission" date="2016-10" db="EMBL/GenBank/DDBJ databases">
        <authorList>
            <person name="Varghese N."/>
            <person name="Submissions S."/>
        </authorList>
    </citation>
    <scope>NUCLEOTIDE SEQUENCE [LARGE SCALE GENOMIC DNA]</scope>
    <source>
        <strain evidence="2">DSM 2179</strain>
    </source>
</reference>
<organism evidence="1 2">
    <name type="scientific">Propionispira arboris</name>
    <dbReference type="NCBI Taxonomy" id="84035"/>
    <lineage>
        <taxon>Bacteria</taxon>
        <taxon>Bacillati</taxon>
        <taxon>Bacillota</taxon>
        <taxon>Negativicutes</taxon>
        <taxon>Selenomonadales</taxon>
        <taxon>Selenomonadaceae</taxon>
        <taxon>Propionispira</taxon>
    </lineage>
</organism>
<dbReference type="STRING" id="84035.SAMN05660742_10786"/>
<evidence type="ECO:0000313" key="1">
    <source>
        <dbReference type="EMBL" id="SEJ42468.1"/>
    </source>
</evidence>
<dbReference type="AlphaFoldDB" id="A0A1H6YMB7"/>
<protein>
    <recommendedName>
        <fullName evidence="3">Polyketide cyclase / dehydrase and lipid transport</fullName>
    </recommendedName>
</protein>
<dbReference type="Gene3D" id="3.30.530.20">
    <property type="match status" value="1"/>
</dbReference>
<keyword evidence="2" id="KW-1185">Reference proteome</keyword>
<accession>A0A1H6YMB7</accession>
<sequence length="141" mass="16210">MLEFTFQTKIKAPARDIWNMYADFDKRRQWETDLEYIKLDGLFSTGTFGVMKLADQPEMVYTLTSVIPYSQYWDRTEIPHTGIAICFGHEFTPDDNGTLLKVSAKLEKSTGEITDQDILFLSNIFSDTPQSILAIKKLVEI</sequence>
<evidence type="ECO:0008006" key="3">
    <source>
        <dbReference type="Google" id="ProtNLM"/>
    </source>
</evidence>
<name>A0A1H6YMB7_9FIRM</name>
<dbReference type="InterPro" id="IPR023393">
    <property type="entry name" value="START-like_dom_sf"/>
</dbReference>
<evidence type="ECO:0000313" key="2">
    <source>
        <dbReference type="Proteomes" id="UP000199662"/>
    </source>
</evidence>
<dbReference type="SUPFAM" id="SSF55961">
    <property type="entry name" value="Bet v1-like"/>
    <property type="match status" value="1"/>
</dbReference>
<proteinExistence type="predicted"/>
<dbReference type="EMBL" id="FNZK01000007">
    <property type="protein sequence ID" value="SEJ42468.1"/>
    <property type="molecule type" value="Genomic_DNA"/>
</dbReference>